<dbReference type="PANTHER" id="PTHR30537:SF26">
    <property type="entry name" value="GLYCINE CLEAVAGE SYSTEM TRANSCRIPTIONAL ACTIVATOR"/>
    <property type="match status" value="1"/>
</dbReference>
<dbReference type="PANTHER" id="PTHR30537">
    <property type="entry name" value="HTH-TYPE TRANSCRIPTIONAL REGULATOR"/>
    <property type="match status" value="1"/>
</dbReference>
<sequence>MKQPVDSLRFRKYPSTTALQCFEAAARLLSFTGAAQELYMTQSAVSKQVAQLEDMLNISLFYRTSQRISLTPAGKRYYLEVFNILSSIESATVSLMSHVDNGETLKLSAHPTFCARWLIPALAGFNDEYPSINLDIKEQEGPFFNEDHDTDVAFLYGDGVWTGMESVKLLEEYCIAVCSPDYYDKHIKAVDAEDNHKLAGCTLLHLNSRLSAWYDYFKQQQLHVEGTFVGPRFDTFHSCISAALLGYGVALVPRILVTPEINSGALIQADDYYAKTKSAYYVTYPLTLGNSQKVRAVIKWVFEYMDRVNRN</sequence>
<dbReference type="SUPFAM" id="SSF53850">
    <property type="entry name" value="Periplasmic binding protein-like II"/>
    <property type="match status" value="1"/>
</dbReference>
<evidence type="ECO:0000256" key="4">
    <source>
        <dbReference type="ARBA" id="ARBA00023163"/>
    </source>
</evidence>
<dbReference type="PROSITE" id="PS50931">
    <property type="entry name" value="HTH_LYSR"/>
    <property type="match status" value="1"/>
</dbReference>
<gene>
    <name evidence="6" type="primary">gcvA</name>
    <name evidence="6" type="ORF">A1019T_00369</name>
</gene>
<organism evidence="6 7">
    <name type="scientific">Psychrobacter pasteurii</name>
    <dbReference type="NCBI Taxonomy" id="1945520"/>
    <lineage>
        <taxon>Bacteria</taxon>
        <taxon>Pseudomonadati</taxon>
        <taxon>Pseudomonadota</taxon>
        <taxon>Gammaproteobacteria</taxon>
        <taxon>Moraxellales</taxon>
        <taxon>Moraxellaceae</taxon>
        <taxon>Psychrobacter</taxon>
    </lineage>
</organism>
<dbReference type="InterPro" id="IPR058163">
    <property type="entry name" value="LysR-type_TF_proteobact-type"/>
</dbReference>
<evidence type="ECO:0000259" key="5">
    <source>
        <dbReference type="PROSITE" id="PS50931"/>
    </source>
</evidence>
<dbReference type="RefSeq" id="WP_077447814.1">
    <property type="nucleotide sequence ID" value="NZ_FUGD01000045.1"/>
</dbReference>
<evidence type="ECO:0000256" key="1">
    <source>
        <dbReference type="ARBA" id="ARBA00009437"/>
    </source>
</evidence>
<dbReference type="GO" id="GO:0003700">
    <property type="term" value="F:DNA-binding transcription factor activity"/>
    <property type="evidence" value="ECO:0007669"/>
    <property type="project" value="InterPro"/>
</dbReference>
<dbReference type="OrthoDB" id="5526340at2"/>
<dbReference type="FunFam" id="1.10.10.10:FF:000001">
    <property type="entry name" value="LysR family transcriptional regulator"/>
    <property type="match status" value="1"/>
</dbReference>
<dbReference type="Pfam" id="PF03466">
    <property type="entry name" value="LysR_substrate"/>
    <property type="match status" value="1"/>
</dbReference>
<dbReference type="GO" id="GO:0006351">
    <property type="term" value="P:DNA-templated transcription"/>
    <property type="evidence" value="ECO:0007669"/>
    <property type="project" value="TreeGrafter"/>
</dbReference>
<accession>A0A1R4ED78</accession>
<name>A0A1R4ED78_9GAMM</name>
<dbReference type="InterPro" id="IPR036388">
    <property type="entry name" value="WH-like_DNA-bd_sf"/>
</dbReference>
<keyword evidence="2" id="KW-0805">Transcription regulation</keyword>
<dbReference type="GO" id="GO:0043565">
    <property type="term" value="F:sequence-specific DNA binding"/>
    <property type="evidence" value="ECO:0007669"/>
    <property type="project" value="TreeGrafter"/>
</dbReference>
<reference evidence="7" key="1">
    <citation type="submission" date="2017-02" db="EMBL/GenBank/DDBJ databases">
        <authorList>
            <person name="Mornico D."/>
        </authorList>
    </citation>
    <scope>NUCLEOTIDE SEQUENCE [LARGE SCALE GENOMIC DNA]</scope>
</reference>
<dbReference type="STRING" id="1945520.A1019T_00369"/>
<dbReference type="CDD" id="cd08432">
    <property type="entry name" value="PBP2_GcdR_TrpI_HvrB_AmpR_like"/>
    <property type="match status" value="1"/>
</dbReference>
<evidence type="ECO:0000256" key="3">
    <source>
        <dbReference type="ARBA" id="ARBA00023125"/>
    </source>
</evidence>
<dbReference type="PRINTS" id="PR00039">
    <property type="entry name" value="HTHLYSR"/>
</dbReference>
<keyword evidence="4" id="KW-0804">Transcription</keyword>
<evidence type="ECO:0000313" key="6">
    <source>
        <dbReference type="EMBL" id="SJM36408.1"/>
    </source>
</evidence>
<comment type="similarity">
    <text evidence="1">Belongs to the LysR transcriptional regulatory family.</text>
</comment>
<protein>
    <submittedName>
        <fullName evidence="6">Glycine cleavage system transcriptional activator</fullName>
    </submittedName>
</protein>
<dbReference type="AlphaFoldDB" id="A0A1R4ED78"/>
<keyword evidence="7" id="KW-1185">Reference proteome</keyword>
<dbReference type="SUPFAM" id="SSF46785">
    <property type="entry name" value="Winged helix' DNA-binding domain"/>
    <property type="match status" value="1"/>
</dbReference>
<proteinExistence type="inferred from homology"/>
<dbReference type="InterPro" id="IPR000847">
    <property type="entry name" value="LysR_HTH_N"/>
</dbReference>
<dbReference type="Gene3D" id="1.10.10.10">
    <property type="entry name" value="Winged helix-like DNA-binding domain superfamily/Winged helix DNA-binding domain"/>
    <property type="match status" value="1"/>
</dbReference>
<evidence type="ECO:0000313" key="7">
    <source>
        <dbReference type="Proteomes" id="UP000188169"/>
    </source>
</evidence>
<dbReference type="InterPro" id="IPR036390">
    <property type="entry name" value="WH_DNA-bd_sf"/>
</dbReference>
<dbReference type="EMBL" id="FUGD01000045">
    <property type="protein sequence ID" value="SJM36408.1"/>
    <property type="molecule type" value="Genomic_DNA"/>
</dbReference>
<dbReference type="InterPro" id="IPR005119">
    <property type="entry name" value="LysR_subst-bd"/>
</dbReference>
<dbReference type="Proteomes" id="UP000188169">
    <property type="component" value="Unassembled WGS sequence"/>
</dbReference>
<feature type="domain" description="HTH lysR-type" evidence="5">
    <location>
        <begin position="14"/>
        <end position="71"/>
    </location>
</feature>
<evidence type="ECO:0000256" key="2">
    <source>
        <dbReference type="ARBA" id="ARBA00023015"/>
    </source>
</evidence>
<keyword evidence="3" id="KW-0238">DNA-binding</keyword>
<dbReference type="Gene3D" id="3.40.190.10">
    <property type="entry name" value="Periplasmic binding protein-like II"/>
    <property type="match status" value="2"/>
</dbReference>
<dbReference type="Pfam" id="PF00126">
    <property type="entry name" value="HTH_1"/>
    <property type="match status" value="1"/>
</dbReference>